<dbReference type="EMBL" id="CAIE01000036">
    <property type="protein sequence ID" value="CCH19781.1"/>
    <property type="molecule type" value="Genomic_DNA"/>
</dbReference>
<sequence>MSAIQPTTAAVSQAFSRRDMDAPAYLAQLC</sequence>
<name>I0L7I4_9ACTN</name>
<organism evidence="1 2">
    <name type="scientific">Micromonospora lupini str. Lupac 08</name>
    <dbReference type="NCBI Taxonomy" id="1150864"/>
    <lineage>
        <taxon>Bacteria</taxon>
        <taxon>Bacillati</taxon>
        <taxon>Actinomycetota</taxon>
        <taxon>Actinomycetes</taxon>
        <taxon>Micromonosporales</taxon>
        <taxon>Micromonosporaceae</taxon>
        <taxon>Micromonospora</taxon>
    </lineage>
</organism>
<keyword evidence="2" id="KW-1185">Reference proteome</keyword>
<accession>I0L7I4</accession>
<evidence type="ECO:0000313" key="2">
    <source>
        <dbReference type="Proteomes" id="UP000003448"/>
    </source>
</evidence>
<reference evidence="1 2" key="1">
    <citation type="journal article" date="2012" name="J. Bacteriol.">
        <title>Genome Sequence of Micromonospora lupini Lupac 08, Isolated from Root Nodules of Lupinus angustifolius.</title>
        <authorList>
            <person name="Alonso-Vega P."/>
            <person name="Normand P."/>
            <person name="Bacigalupe R."/>
            <person name="Pujic P."/>
            <person name="Lajus A."/>
            <person name="Vallenet D."/>
            <person name="Carro L."/>
            <person name="Coll P."/>
            <person name="Trujillo M.E."/>
        </authorList>
    </citation>
    <scope>NUCLEOTIDE SEQUENCE [LARGE SCALE GENOMIC DNA]</scope>
    <source>
        <strain evidence="1 2">Lupac 08</strain>
    </source>
</reference>
<proteinExistence type="predicted"/>
<gene>
    <name evidence="1" type="ORF">MILUP08_44658</name>
</gene>
<evidence type="ECO:0000313" key="1">
    <source>
        <dbReference type="EMBL" id="CCH19781.1"/>
    </source>
</evidence>
<dbReference type="Proteomes" id="UP000003448">
    <property type="component" value="Unassembled WGS sequence"/>
</dbReference>
<dbReference type="AlphaFoldDB" id="I0L7I4"/>
<protein>
    <submittedName>
        <fullName evidence="1">Uncharacterized protein</fullName>
    </submittedName>
</protein>